<dbReference type="PANTHER" id="PTHR33734:SF22">
    <property type="entry name" value="MEMBRANE-BOUND LYTIC MUREIN TRANSGLYCOSYLASE D"/>
    <property type="match status" value="1"/>
</dbReference>
<dbReference type="Gene3D" id="3.10.350.10">
    <property type="entry name" value="LysM domain"/>
    <property type="match status" value="2"/>
</dbReference>
<dbReference type="AlphaFoldDB" id="A0A3B0UZC5"/>
<protein>
    <submittedName>
        <fullName evidence="2">Membrane-bound lytic murein transglycosylase D</fullName>
    </submittedName>
</protein>
<dbReference type="PANTHER" id="PTHR33734">
    <property type="entry name" value="LYSM DOMAIN-CONTAINING GPI-ANCHORED PROTEIN 2"/>
    <property type="match status" value="1"/>
</dbReference>
<dbReference type="Gene3D" id="1.10.530.10">
    <property type="match status" value="1"/>
</dbReference>
<dbReference type="EMBL" id="UOEZ01000041">
    <property type="protein sequence ID" value="VAW36538.1"/>
    <property type="molecule type" value="Genomic_DNA"/>
</dbReference>
<proteinExistence type="predicted"/>
<dbReference type="Pfam" id="PF01476">
    <property type="entry name" value="LysM"/>
    <property type="match status" value="2"/>
</dbReference>
<evidence type="ECO:0000259" key="1">
    <source>
        <dbReference type="PROSITE" id="PS51782"/>
    </source>
</evidence>
<dbReference type="GO" id="GO:0000270">
    <property type="term" value="P:peptidoglycan metabolic process"/>
    <property type="evidence" value="ECO:0007669"/>
    <property type="project" value="InterPro"/>
</dbReference>
<dbReference type="InterPro" id="IPR000189">
    <property type="entry name" value="Transglyc_AS"/>
</dbReference>
<organism evidence="2">
    <name type="scientific">hydrothermal vent metagenome</name>
    <dbReference type="NCBI Taxonomy" id="652676"/>
    <lineage>
        <taxon>unclassified sequences</taxon>
        <taxon>metagenomes</taxon>
        <taxon>ecological metagenomes</taxon>
    </lineage>
</organism>
<accession>A0A3B0UZC5</accession>
<dbReference type="SUPFAM" id="SSF54106">
    <property type="entry name" value="LysM domain"/>
    <property type="match status" value="2"/>
</dbReference>
<dbReference type="InterPro" id="IPR018392">
    <property type="entry name" value="LysM"/>
</dbReference>
<dbReference type="InterPro" id="IPR036779">
    <property type="entry name" value="LysM_dom_sf"/>
</dbReference>
<feature type="domain" description="LysM" evidence="1">
    <location>
        <begin position="371"/>
        <end position="415"/>
    </location>
</feature>
<dbReference type="InterPro" id="IPR008258">
    <property type="entry name" value="Transglycosylase_SLT_dom_1"/>
</dbReference>
<dbReference type="PROSITE" id="PS00922">
    <property type="entry name" value="TRANSGLYCOSYLASE"/>
    <property type="match status" value="1"/>
</dbReference>
<dbReference type="CDD" id="cd16894">
    <property type="entry name" value="MltD-like"/>
    <property type="match status" value="1"/>
</dbReference>
<feature type="domain" description="LysM" evidence="1">
    <location>
        <begin position="442"/>
        <end position="486"/>
    </location>
</feature>
<evidence type="ECO:0000313" key="2">
    <source>
        <dbReference type="EMBL" id="VAW36538.1"/>
    </source>
</evidence>
<dbReference type="SMART" id="SM00257">
    <property type="entry name" value="LysM"/>
    <property type="match status" value="2"/>
</dbReference>
<dbReference type="SUPFAM" id="SSF53955">
    <property type="entry name" value="Lysozyme-like"/>
    <property type="match status" value="1"/>
</dbReference>
<dbReference type="CDD" id="cd00118">
    <property type="entry name" value="LysM"/>
    <property type="match status" value="2"/>
</dbReference>
<dbReference type="GO" id="GO:0016020">
    <property type="term" value="C:membrane"/>
    <property type="evidence" value="ECO:0007669"/>
    <property type="project" value="InterPro"/>
</dbReference>
<sequence>MKKAVLTALMLVFTATSAYGGSAATPGNAPHHITRALGGNSCQWYSDEPSSVTLWEELCVIQNPASGHAPDQQSWQRAKHTGNIALSPYSLHNNSARGVAEYDIPLVVNKRVLYYLRHFQSKKGRKFFSRWLARSPRYLPMTVEILREEGLPEDLAFIAMIESGFNPRAYSSARAVGVWQFMPRTGRHFGLDSNWWVDERRDPEKATRAAAKYLKILYSRFNSWELAAAGYNAGEGRIAKALKRYRTDDYWELVKHKRSLKLETRDYVPKLMAAMMIAKNPENYGFTDIDYEEPVYYDKASVNQPTDLRVIARAAGTTAKELRRLNPELKRWFTPPASSNSPYEIRLPEGSAATYASNMVKVPKRERLEFHRHRIRRGESLWDIARGYRTGIKPIMELNNIKNARRIRAGKTIMIPVRAGTVVAKNYRRYRRTKKHIKDQKGTYTIKSGDTLWDISRAFGVGIKDLKRWNKLPRSGRIRAGERLYIKEARLNPSTSGRSK</sequence>
<reference evidence="2" key="1">
    <citation type="submission" date="2018-06" db="EMBL/GenBank/DDBJ databases">
        <authorList>
            <person name="Zhirakovskaya E."/>
        </authorList>
    </citation>
    <scope>NUCLEOTIDE SEQUENCE</scope>
</reference>
<dbReference type="GO" id="GO:0008932">
    <property type="term" value="F:lytic endotransglycosylase activity"/>
    <property type="evidence" value="ECO:0007669"/>
    <property type="project" value="TreeGrafter"/>
</dbReference>
<name>A0A3B0UZC5_9ZZZZ</name>
<gene>
    <name evidence="2" type="ORF">MNBD_DELTA02-272</name>
</gene>
<dbReference type="PROSITE" id="PS51782">
    <property type="entry name" value="LYSM"/>
    <property type="match status" value="2"/>
</dbReference>
<dbReference type="InterPro" id="IPR023346">
    <property type="entry name" value="Lysozyme-like_dom_sf"/>
</dbReference>
<dbReference type="Pfam" id="PF01464">
    <property type="entry name" value="SLT"/>
    <property type="match status" value="1"/>
</dbReference>